<evidence type="ECO:0008006" key="4">
    <source>
        <dbReference type="Google" id="ProtNLM"/>
    </source>
</evidence>
<comment type="caution">
    <text evidence="2">The sequence shown here is derived from an EMBL/GenBank/DDBJ whole genome shotgun (WGS) entry which is preliminary data.</text>
</comment>
<dbReference type="AlphaFoldDB" id="A0A6G0Z9W8"/>
<keyword evidence="3" id="KW-1185">Reference proteome</keyword>
<sequence>MVKVGLGLAVSQDQDLYGTSLARPRPRLGSQEQDQTNIKAARPRPKQDHHYKTLAFYYYYYLLNGQAETADKLLGSLAKGRKDRWTETVEHIDFKHSSREAWNVLRRLDPSQNRGDGEPEIKPNAFANRLIETSRAKIDKDISRKLTMYLKIKKTHAVEKSKWADKFTPEEVQLALKRVKLRKAAGLDEIYPEFIKYSGPKTIKWLSLFFSDVLHTGKLPKLFKQTKILAVLKPGKPKNDVSSYRPISLL</sequence>
<dbReference type="OrthoDB" id="6620533at2759"/>
<dbReference type="PANTHER" id="PTHR36688">
    <property type="entry name" value="ENDO/EXONUCLEASE/PHOSPHATASE DOMAIN-CONTAINING PROTEIN"/>
    <property type="match status" value="1"/>
</dbReference>
<protein>
    <recommendedName>
        <fullName evidence="4">Reverse transcriptase domain-containing protein</fullName>
    </recommendedName>
</protein>
<feature type="non-terminal residue" evidence="2">
    <location>
        <position position="250"/>
    </location>
</feature>
<organism evidence="2 3">
    <name type="scientific">Aphis craccivora</name>
    <name type="common">Cowpea aphid</name>
    <dbReference type="NCBI Taxonomy" id="307492"/>
    <lineage>
        <taxon>Eukaryota</taxon>
        <taxon>Metazoa</taxon>
        <taxon>Ecdysozoa</taxon>
        <taxon>Arthropoda</taxon>
        <taxon>Hexapoda</taxon>
        <taxon>Insecta</taxon>
        <taxon>Pterygota</taxon>
        <taxon>Neoptera</taxon>
        <taxon>Paraneoptera</taxon>
        <taxon>Hemiptera</taxon>
        <taxon>Sternorrhyncha</taxon>
        <taxon>Aphidomorpha</taxon>
        <taxon>Aphidoidea</taxon>
        <taxon>Aphididae</taxon>
        <taxon>Aphidini</taxon>
        <taxon>Aphis</taxon>
        <taxon>Aphis</taxon>
    </lineage>
</organism>
<evidence type="ECO:0000313" key="3">
    <source>
        <dbReference type="Proteomes" id="UP000478052"/>
    </source>
</evidence>
<accession>A0A6G0Z9W8</accession>
<evidence type="ECO:0000313" key="2">
    <source>
        <dbReference type="EMBL" id="KAF0767603.1"/>
    </source>
</evidence>
<dbReference type="EMBL" id="VUJU01000930">
    <property type="protein sequence ID" value="KAF0767603.1"/>
    <property type="molecule type" value="Genomic_DNA"/>
</dbReference>
<proteinExistence type="predicted"/>
<evidence type="ECO:0000256" key="1">
    <source>
        <dbReference type="SAM" id="MobiDB-lite"/>
    </source>
</evidence>
<reference evidence="2 3" key="1">
    <citation type="submission" date="2019-08" db="EMBL/GenBank/DDBJ databases">
        <title>Whole genome of Aphis craccivora.</title>
        <authorList>
            <person name="Voronova N.V."/>
            <person name="Shulinski R.S."/>
            <person name="Bandarenka Y.V."/>
            <person name="Zhorov D.G."/>
            <person name="Warner D."/>
        </authorList>
    </citation>
    <scope>NUCLEOTIDE SEQUENCE [LARGE SCALE GENOMIC DNA]</scope>
    <source>
        <strain evidence="2">180601</strain>
        <tissue evidence="2">Whole Body</tissue>
    </source>
</reference>
<name>A0A6G0Z9W8_APHCR</name>
<dbReference type="InterPro" id="IPR052560">
    <property type="entry name" value="RdDP_mobile_element"/>
</dbReference>
<dbReference type="Proteomes" id="UP000478052">
    <property type="component" value="Unassembled WGS sequence"/>
</dbReference>
<feature type="region of interest" description="Disordered" evidence="1">
    <location>
        <begin position="19"/>
        <end position="46"/>
    </location>
</feature>
<dbReference type="PANTHER" id="PTHR36688:SF1">
    <property type="entry name" value="ENDONUCLEASE_EXONUCLEASE_PHOSPHATASE DOMAIN-CONTAINING PROTEIN"/>
    <property type="match status" value="1"/>
</dbReference>
<gene>
    <name evidence="2" type="ORF">FWK35_00011819</name>
</gene>